<protein>
    <submittedName>
        <fullName evidence="3">Uncharacterized protein</fullName>
    </submittedName>
</protein>
<organism evidence="3 4">
    <name type="scientific">Phenylobacterium glaciei</name>
    <dbReference type="NCBI Taxonomy" id="2803784"/>
    <lineage>
        <taxon>Bacteria</taxon>
        <taxon>Pseudomonadati</taxon>
        <taxon>Pseudomonadota</taxon>
        <taxon>Alphaproteobacteria</taxon>
        <taxon>Caulobacterales</taxon>
        <taxon>Caulobacteraceae</taxon>
        <taxon>Phenylobacterium</taxon>
    </lineage>
</organism>
<gene>
    <name evidence="3" type="ORF">JKL49_16815</name>
</gene>
<evidence type="ECO:0000313" key="4">
    <source>
        <dbReference type="Proteomes" id="UP000622580"/>
    </source>
</evidence>
<keyword evidence="2" id="KW-0812">Transmembrane</keyword>
<dbReference type="AlphaFoldDB" id="A0A941D368"/>
<dbReference type="RefSeq" id="WP_215341904.1">
    <property type="nucleotide sequence ID" value="NZ_JAGSGD010000001.1"/>
</dbReference>
<evidence type="ECO:0000256" key="2">
    <source>
        <dbReference type="SAM" id="Phobius"/>
    </source>
</evidence>
<proteinExistence type="predicted"/>
<sequence length="51" mass="5601">MTIKGESLRPPPPVANTGPANRSPTMVAIYTILAFLAVIFALNFFEFGRFD</sequence>
<dbReference type="EMBL" id="JAGSGD010000001">
    <property type="protein sequence ID" value="MBR7621057.1"/>
    <property type="molecule type" value="Genomic_DNA"/>
</dbReference>
<name>A0A941D368_9CAUL</name>
<keyword evidence="4" id="KW-1185">Reference proteome</keyword>
<evidence type="ECO:0000256" key="1">
    <source>
        <dbReference type="SAM" id="MobiDB-lite"/>
    </source>
</evidence>
<dbReference type="Proteomes" id="UP000622580">
    <property type="component" value="Unassembled WGS sequence"/>
</dbReference>
<keyword evidence="2" id="KW-1133">Transmembrane helix</keyword>
<accession>A0A941D368</accession>
<feature type="region of interest" description="Disordered" evidence="1">
    <location>
        <begin position="1"/>
        <end position="22"/>
    </location>
</feature>
<evidence type="ECO:0000313" key="3">
    <source>
        <dbReference type="EMBL" id="MBR7621057.1"/>
    </source>
</evidence>
<keyword evidence="2" id="KW-0472">Membrane</keyword>
<reference evidence="3" key="1">
    <citation type="submission" date="2021-04" db="EMBL/GenBank/DDBJ databases">
        <title>Draft genome assembly of strain Phenylobacterium sp. 20VBR1 using MiniION and Illumina platforms.</title>
        <authorList>
            <person name="Thomas F.A."/>
            <person name="Krishnan K.P."/>
            <person name="Sinha R.K."/>
        </authorList>
    </citation>
    <scope>NUCLEOTIDE SEQUENCE</scope>
    <source>
        <strain evidence="3">20VBR1</strain>
    </source>
</reference>
<feature type="transmembrane region" description="Helical" evidence="2">
    <location>
        <begin position="27"/>
        <end position="45"/>
    </location>
</feature>
<comment type="caution">
    <text evidence="3">The sequence shown here is derived from an EMBL/GenBank/DDBJ whole genome shotgun (WGS) entry which is preliminary data.</text>
</comment>